<feature type="non-terminal residue" evidence="2">
    <location>
        <position position="1"/>
    </location>
</feature>
<protein>
    <submittedName>
        <fullName evidence="2">Uncharacterized protein</fullName>
    </submittedName>
</protein>
<gene>
    <name evidence="2" type="ORF">PFISCL1PPCAC_1318</name>
</gene>
<feature type="non-terminal residue" evidence="2">
    <location>
        <position position="143"/>
    </location>
</feature>
<proteinExistence type="predicted"/>
<comment type="caution">
    <text evidence="2">The sequence shown here is derived from an EMBL/GenBank/DDBJ whole genome shotgun (WGS) entry which is preliminary data.</text>
</comment>
<dbReference type="Proteomes" id="UP001432322">
    <property type="component" value="Unassembled WGS sequence"/>
</dbReference>
<dbReference type="EMBL" id="BTSY01000001">
    <property type="protein sequence ID" value="GMT10021.1"/>
    <property type="molecule type" value="Genomic_DNA"/>
</dbReference>
<evidence type="ECO:0000313" key="3">
    <source>
        <dbReference type="Proteomes" id="UP001432322"/>
    </source>
</evidence>
<evidence type="ECO:0000313" key="2">
    <source>
        <dbReference type="EMBL" id="GMT10021.1"/>
    </source>
</evidence>
<evidence type="ECO:0000256" key="1">
    <source>
        <dbReference type="SAM" id="MobiDB-lite"/>
    </source>
</evidence>
<dbReference type="AlphaFoldDB" id="A0AAV5USA9"/>
<name>A0AAV5USA9_9BILA</name>
<feature type="region of interest" description="Disordered" evidence="1">
    <location>
        <begin position="50"/>
        <end position="78"/>
    </location>
</feature>
<feature type="compositionally biased region" description="Basic and acidic residues" evidence="1">
    <location>
        <begin position="122"/>
        <end position="131"/>
    </location>
</feature>
<keyword evidence="3" id="KW-1185">Reference proteome</keyword>
<reference evidence="2" key="1">
    <citation type="submission" date="2023-10" db="EMBL/GenBank/DDBJ databases">
        <title>Genome assembly of Pristionchus species.</title>
        <authorList>
            <person name="Yoshida K."/>
            <person name="Sommer R.J."/>
        </authorList>
    </citation>
    <scope>NUCLEOTIDE SEQUENCE</scope>
    <source>
        <strain evidence="2">RS5133</strain>
    </source>
</reference>
<feature type="compositionally biased region" description="Acidic residues" evidence="1">
    <location>
        <begin position="132"/>
        <end position="143"/>
    </location>
</feature>
<feature type="compositionally biased region" description="Basic and acidic residues" evidence="1">
    <location>
        <begin position="90"/>
        <end position="103"/>
    </location>
</feature>
<organism evidence="2 3">
    <name type="scientific">Pristionchus fissidentatus</name>
    <dbReference type="NCBI Taxonomy" id="1538716"/>
    <lineage>
        <taxon>Eukaryota</taxon>
        <taxon>Metazoa</taxon>
        <taxon>Ecdysozoa</taxon>
        <taxon>Nematoda</taxon>
        <taxon>Chromadorea</taxon>
        <taxon>Rhabditida</taxon>
        <taxon>Rhabditina</taxon>
        <taxon>Diplogasteromorpha</taxon>
        <taxon>Diplogasteroidea</taxon>
        <taxon>Neodiplogasteridae</taxon>
        <taxon>Pristionchus</taxon>
    </lineage>
</organism>
<sequence>STMSDSEDIIEVYSKLARKRLVKIKIEESTPRPTLLSHRRRLTRVEIIHRNKGGIRKHKREFSSSHSRLLKRNAAKQRWTSSVRFRVKTQEELMEECARRSTDADNEEEDEEKMEGGEEEEKERREESGETREEESGETREEE</sequence>
<feature type="compositionally biased region" description="Acidic residues" evidence="1">
    <location>
        <begin position="104"/>
        <end position="121"/>
    </location>
</feature>
<accession>A0AAV5USA9</accession>
<feature type="region of interest" description="Disordered" evidence="1">
    <location>
        <begin position="90"/>
        <end position="143"/>
    </location>
</feature>
<feature type="compositionally biased region" description="Basic residues" evidence="1">
    <location>
        <begin position="50"/>
        <end position="60"/>
    </location>
</feature>